<sequence>MQRNRDKKKWSATRSKKEGIDLSFRFPKCSIQI</sequence>
<dbReference type="EMBL" id="GGEC01071074">
    <property type="protein sequence ID" value="MBX51558.1"/>
    <property type="molecule type" value="Transcribed_RNA"/>
</dbReference>
<dbReference type="AlphaFoldDB" id="A0A2P2P9Y4"/>
<accession>A0A2P2P9Y4</accession>
<organism evidence="1">
    <name type="scientific">Rhizophora mucronata</name>
    <name type="common">Asiatic mangrove</name>
    <dbReference type="NCBI Taxonomy" id="61149"/>
    <lineage>
        <taxon>Eukaryota</taxon>
        <taxon>Viridiplantae</taxon>
        <taxon>Streptophyta</taxon>
        <taxon>Embryophyta</taxon>
        <taxon>Tracheophyta</taxon>
        <taxon>Spermatophyta</taxon>
        <taxon>Magnoliopsida</taxon>
        <taxon>eudicotyledons</taxon>
        <taxon>Gunneridae</taxon>
        <taxon>Pentapetalae</taxon>
        <taxon>rosids</taxon>
        <taxon>fabids</taxon>
        <taxon>Malpighiales</taxon>
        <taxon>Rhizophoraceae</taxon>
        <taxon>Rhizophora</taxon>
    </lineage>
</organism>
<protein>
    <submittedName>
        <fullName evidence="1">Uncharacterized protein</fullName>
    </submittedName>
</protein>
<evidence type="ECO:0000313" key="1">
    <source>
        <dbReference type="EMBL" id="MBX51558.1"/>
    </source>
</evidence>
<proteinExistence type="predicted"/>
<reference evidence="1" key="1">
    <citation type="submission" date="2018-02" db="EMBL/GenBank/DDBJ databases">
        <title>Rhizophora mucronata_Transcriptome.</title>
        <authorList>
            <person name="Meera S.P."/>
            <person name="Sreeshan A."/>
            <person name="Augustine A."/>
        </authorList>
    </citation>
    <scope>NUCLEOTIDE SEQUENCE</scope>
    <source>
        <tissue evidence="1">Leaf</tissue>
    </source>
</reference>
<name>A0A2P2P9Y4_RHIMU</name>